<keyword evidence="2 4" id="KW-0728">SH3 domain</keyword>
<dbReference type="Pfam" id="PF23637">
    <property type="entry name" value="SH3BP4_C"/>
    <property type="match status" value="1"/>
</dbReference>
<evidence type="ECO:0000256" key="2">
    <source>
        <dbReference type="ARBA" id="ARBA00022443"/>
    </source>
</evidence>
<evidence type="ECO:0000313" key="9">
    <source>
        <dbReference type="Proteomes" id="UP000824782"/>
    </source>
</evidence>
<dbReference type="PANTHER" id="PTHR15603:SF1">
    <property type="entry name" value="METASTASIS-ASSOCIATED IN COLON CANCER PROTEIN 1"/>
    <property type="match status" value="1"/>
</dbReference>
<evidence type="ECO:0000259" key="7">
    <source>
        <dbReference type="PROSITE" id="PS51145"/>
    </source>
</evidence>
<accession>A0AAV7BL55</accession>
<feature type="domain" description="ZU5" evidence="7">
    <location>
        <begin position="213"/>
        <end position="350"/>
    </location>
</feature>
<dbReference type="EMBL" id="WNYA01000005">
    <property type="protein sequence ID" value="KAG8573213.1"/>
    <property type="molecule type" value="Genomic_DNA"/>
</dbReference>
<proteinExistence type="predicted"/>
<evidence type="ECO:0000256" key="1">
    <source>
        <dbReference type="ARBA" id="ARBA00004123"/>
    </source>
</evidence>
<feature type="region of interest" description="Disordered" evidence="5">
    <location>
        <begin position="1"/>
        <end position="42"/>
    </location>
</feature>
<dbReference type="InterPro" id="IPR056183">
    <property type="entry name" value="DEATH_SH3BP4"/>
</dbReference>
<dbReference type="PROSITE" id="PS51145">
    <property type="entry name" value="ZU5"/>
    <property type="match status" value="1"/>
</dbReference>
<dbReference type="GO" id="GO:0005737">
    <property type="term" value="C:cytoplasm"/>
    <property type="evidence" value="ECO:0007669"/>
    <property type="project" value="TreeGrafter"/>
</dbReference>
<dbReference type="PROSITE" id="PS50002">
    <property type="entry name" value="SH3"/>
    <property type="match status" value="1"/>
</dbReference>
<dbReference type="Pfam" id="PF24094">
    <property type="entry name" value="DEATH_SH3BP4"/>
    <property type="match status" value="1"/>
</dbReference>
<dbReference type="AlphaFoldDB" id="A0AAV7BL55"/>
<dbReference type="Gene3D" id="2.60.220.30">
    <property type="match status" value="1"/>
</dbReference>
<sequence length="851" mass="96564">MEPILTMSRRQPSFRSTGISRSKSEGTLIDLDGDSAPTKNPENLGNKLDLLINWSDVFQDHSQNFPKRTNPFWNGLSESNPFLDDVLQANTSANGRVSILKEDPFFLFRDSETRHSISSSGDELDIDHVLEKTATIKSGRSKSVSYLDDIGSTQSNAPEIDGQILAPDLEWLQNDREAYKMAWLSHRQLTRSCLDLDVVSQSPGWGQTQASDNHTFCRIDDKGGSVQLPNSDITVHVPEGHVRPGEFQDISLKAFLDPPAILNNNLSTTVSPLLEITLSNINTVEDLLLEMKIAAEVKNDPYSQVMTDIATFYSYNKEGPFEKIPDGYIYNNMLQIKLPILSRITYIVSAAQTKNQSSSVYDYIQKSLTVAVYGPKHIHPAFTTVLAIMGHTYTPDKITVDDIKRRGKNLPPLVFQLWGKHQFVFHQMQDFLIHFATIDSCYTVKTIDNSNEIKLQQLKAGNIIRAQFPFSLKGGKDISSSVFTVQIKDSQGSSLISEFPVTTPNPAPKIHCTPKNQTRLQKRKQVLSTPVMPIRNTVKYPKFQDKTMKLLNFAVTLKTVLRQQKIDYFLEYFKGDTIALLGEDKIKVIGQTKVKEWYVGVLRGKVGLVHCKNVKIISKDQVIDFSDVHFTTKMLLDQIALPFKKLTYIYSSVLSNVSDKVQDWRALADALGYSHLSLDDLSHTLPEKESERVSCVVKRLKEDCHADSKKRKFHYELIMGLLKMDCQGIVARLTQDTVILTAAVQLGIRWRELAEKLARLTKQQIEAYEIPHQGKSGEVNLQMMWKPAFDFLYTWAAHYGDSYRDVLQDLHCSLDRMKYPVTRQWRELTGTLIFVNCMEIFRATSFSKPED</sequence>
<comment type="caution">
    <text evidence="8">The sequence shown here is derived from an EMBL/GenBank/DDBJ whole genome shotgun (WGS) entry which is preliminary data.</text>
</comment>
<gene>
    <name evidence="8" type="ORF">GDO81_012328</name>
</gene>
<evidence type="ECO:0000259" key="6">
    <source>
        <dbReference type="PROSITE" id="PS50002"/>
    </source>
</evidence>
<evidence type="ECO:0000313" key="8">
    <source>
        <dbReference type="EMBL" id="KAG8573213.1"/>
    </source>
</evidence>
<name>A0AAV7BL55_ENGPU</name>
<evidence type="ECO:0000256" key="5">
    <source>
        <dbReference type="SAM" id="MobiDB-lite"/>
    </source>
</evidence>
<feature type="domain" description="SH3" evidence="6">
    <location>
        <begin position="549"/>
        <end position="619"/>
    </location>
</feature>
<dbReference type="Proteomes" id="UP000824782">
    <property type="component" value="Unassembled WGS sequence"/>
</dbReference>
<feature type="compositionally biased region" description="Polar residues" evidence="5">
    <location>
        <begin position="8"/>
        <end position="21"/>
    </location>
</feature>
<evidence type="ECO:0008006" key="10">
    <source>
        <dbReference type="Google" id="ProtNLM"/>
    </source>
</evidence>
<dbReference type="Pfam" id="PF23640">
    <property type="entry name" value="UPA_SH3BP4"/>
    <property type="match status" value="1"/>
</dbReference>
<protein>
    <recommendedName>
        <fullName evidence="10">MET transcriptional regulator MACC1</fullName>
    </recommendedName>
</protein>
<evidence type="ECO:0000256" key="4">
    <source>
        <dbReference type="PROSITE-ProRule" id="PRU00192"/>
    </source>
</evidence>
<dbReference type="GO" id="GO:0005634">
    <property type="term" value="C:nucleus"/>
    <property type="evidence" value="ECO:0007669"/>
    <property type="project" value="UniProtKB-SubCell"/>
</dbReference>
<keyword evidence="3" id="KW-0539">Nucleus</keyword>
<comment type="subcellular location">
    <subcellularLocation>
        <location evidence="1">Nucleus</location>
    </subcellularLocation>
</comment>
<dbReference type="InterPro" id="IPR056182">
    <property type="entry name" value="UPA_SH3BP4"/>
</dbReference>
<dbReference type="InterPro" id="IPR056181">
    <property type="entry name" value="SH3BP4_C"/>
</dbReference>
<reference evidence="8" key="1">
    <citation type="thesis" date="2020" institute="ProQuest LLC" country="789 East Eisenhower Parkway, Ann Arbor, MI, USA">
        <title>Comparative Genomics and Chromosome Evolution.</title>
        <authorList>
            <person name="Mudd A.B."/>
        </authorList>
    </citation>
    <scope>NUCLEOTIDE SEQUENCE</scope>
    <source>
        <strain evidence="8">237g6f4</strain>
        <tissue evidence="8">Blood</tissue>
    </source>
</reference>
<dbReference type="InterPro" id="IPR001452">
    <property type="entry name" value="SH3_domain"/>
</dbReference>
<organism evidence="8 9">
    <name type="scientific">Engystomops pustulosus</name>
    <name type="common">Tungara frog</name>
    <name type="synonym">Physalaemus pustulosus</name>
    <dbReference type="NCBI Taxonomy" id="76066"/>
    <lineage>
        <taxon>Eukaryota</taxon>
        <taxon>Metazoa</taxon>
        <taxon>Chordata</taxon>
        <taxon>Craniata</taxon>
        <taxon>Vertebrata</taxon>
        <taxon>Euteleostomi</taxon>
        <taxon>Amphibia</taxon>
        <taxon>Batrachia</taxon>
        <taxon>Anura</taxon>
        <taxon>Neobatrachia</taxon>
        <taxon>Hyloidea</taxon>
        <taxon>Leptodactylidae</taxon>
        <taxon>Leiuperinae</taxon>
        <taxon>Engystomops</taxon>
    </lineage>
</organism>
<keyword evidence="9" id="KW-1185">Reference proteome</keyword>
<evidence type="ECO:0000256" key="3">
    <source>
        <dbReference type="ARBA" id="ARBA00023242"/>
    </source>
</evidence>
<dbReference type="PANTHER" id="PTHR15603">
    <property type="entry name" value="SH3 DOMAIN-CONTAINING PROTEIN"/>
    <property type="match status" value="1"/>
</dbReference>
<dbReference type="InterPro" id="IPR000906">
    <property type="entry name" value="ZU5_dom"/>
</dbReference>
<dbReference type="Pfam" id="PF00791">
    <property type="entry name" value="ZU5"/>
    <property type="match status" value="1"/>
</dbReference>